<organism evidence="1 2">
    <name type="scientific">Terrilactibacillus tamarindi</name>
    <dbReference type="NCBI Taxonomy" id="2599694"/>
    <lineage>
        <taxon>Bacteria</taxon>
        <taxon>Bacillati</taxon>
        <taxon>Bacillota</taxon>
        <taxon>Bacilli</taxon>
        <taxon>Bacillales</taxon>
        <taxon>Bacillaceae</taxon>
        <taxon>Terrilactibacillus</taxon>
    </lineage>
</organism>
<dbReference type="GO" id="GO:0016740">
    <property type="term" value="F:transferase activity"/>
    <property type="evidence" value="ECO:0007669"/>
    <property type="project" value="UniProtKB-KW"/>
</dbReference>
<keyword evidence="1" id="KW-0808">Transferase</keyword>
<dbReference type="Pfam" id="PF19420">
    <property type="entry name" value="DDAH_eukar"/>
    <property type="match status" value="1"/>
</dbReference>
<evidence type="ECO:0000313" key="1">
    <source>
        <dbReference type="EMBL" id="MTT32125.1"/>
    </source>
</evidence>
<dbReference type="AlphaFoldDB" id="A0A6N8CT53"/>
<dbReference type="SUPFAM" id="SSF55909">
    <property type="entry name" value="Pentein"/>
    <property type="match status" value="1"/>
</dbReference>
<reference evidence="1 2" key="1">
    <citation type="submission" date="2019-11" db="EMBL/GenBank/DDBJ databases">
        <title>Terrilactibacillus tamarindus sp. nov. BCM23-1 isolated from bark of Tamarindus indica.</title>
        <authorList>
            <person name="Kingkaew E."/>
            <person name="Tanasupawat S."/>
        </authorList>
    </citation>
    <scope>NUCLEOTIDE SEQUENCE [LARGE SCALE GENOMIC DNA]</scope>
    <source>
        <strain evidence="1 2">BCM23-1</strain>
    </source>
</reference>
<dbReference type="PANTHER" id="PTHR47271:SF2">
    <property type="entry name" value="ARGININE DEIMINASE"/>
    <property type="match status" value="1"/>
</dbReference>
<protein>
    <submittedName>
        <fullName evidence="1">Amidinotransferase</fullName>
    </submittedName>
</protein>
<dbReference type="Proteomes" id="UP000440978">
    <property type="component" value="Unassembled WGS sequence"/>
</dbReference>
<evidence type="ECO:0000313" key="2">
    <source>
        <dbReference type="Proteomes" id="UP000440978"/>
    </source>
</evidence>
<sequence>MSRLHEFLGENFVKEPASDKGLLEKFWDNNWGVTNSVGKIRKILVHRPDKEVHALQNAKFDPKAEALILRDDDGEIVSYCLHETAPDLALMQAQHDKMVSILKAEGIEVIELEDDGKLITNKLFARDVGMVVPGGLILTRFAFKFRYGETRLALRTAAKIGMPVLASIQGNGYAEGGSFAVLDAKTAIVGRSIRVNQEGIDQLRDILSWQGMELIVVDLPAHLIHLDETFMMVDRDKALVDITNLPHWFLELLQDRGIKLIITDPNDPPLTNNCLCLSPGKVLFSEKGQSTMKKLQENNIEVIPININEINAMGGGLHCSTLVLDRDDI</sequence>
<gene>
    <name evidence="1" type="ORF">GMB86_08905</name>
</gene>
<dbReference type="EMBL" id="WNHB01000012">
    <property type="protein sequence ID" value="MTT32125.1"/>
    <property type="molecule type" value="Genomic_DNA"/>
</dbReference>
<name>A0A6N8CT53_9BACI</name>
<accession>A0A6N8CT53</accession>
<dbReference type="RefSeq" id="WP_155218807.1">
    <property type="nucleotide sequence ID" value="NZ_WNHB01000012.1"/>
</dbReference>
<keyword evidence="2" id="KW-1185">Reference proteome</keyword>
<comment type="caution">
    <text evidence="1">The sequence shown here is derived from an EMBL/GenBank/DDBJ whole genome shotgun (WGS) entry which is preliminary data.</text>
</comment>
<dbReference type="Gene3D" id="3.75.10.10">
    <property type="entry name" value="L-arginine/glycine Amidinotransferase, Chain A"/>
    <property type="match status" value="1"/>
</dbReference>
<dbReference type="GO" id="GO:0016990">
    <property type="term" value="F:arginine deiminase activity"/>
    <property type="evidence" value="ECO:0007669"/>
    <property type="project" value="TreeGrafter"/>
</dbReference>
<dbReference type="OrthoDB" id="9807502at2"/>
<proteinExistence type="predicted"/>
<dbReference type="GO" id="GO:0019546">
    <property type="term" value="P:L-arginine deiminase pathway"/>
    <property type="evidence" value="ECO:0007669"/>
    <property type="project" value="TreeGrafter"/>
</dbReference>
<dbReference type="PANTHER" id="PTHR47271">
    <property type="entry name" value="ARGININE DEIMINASE"/>
    <property type="match status" value="1"/>
</dbReference>